<evidence type="ECO:0008006" key="5">
    <source>
        <dbReference type="Google" id="ProtNLM"/>
    </source>
</evidence>
<dbReference type="InParanoid" id="A0A078B4T1"/>
<proteinExistence type="predicted"/>
<evidence type="ECO:0000313" key="3">
    <source>
        <dbReference type="EMBL" id="CDW88533.1"/>
    </source>
</evidence>
<feature type="coiled-coil region" evidence="1">
    <location>
        <begin position="109"/>
        <end position="136"/>
    </location>
</feature>
<feature type="transmembrane region" description="Helical" evidence="2">
    <location>
        <begin position="285"/>
        <end position="302"/>
    </location>
</feature>
<reference evidence="3 4" key="1">
    <citation type="submission" date="2014-06" db="EMBL/GenBank/DDBJ databases">
        <authorList>
            <person name="Swart Estienne"/>
        </authorList>
    </citation>
    <scope>NUCLEOTIDE SEQUENCE [LARGE SCALE GENOMIC DNA]</scope>
    <source>
        <strain evidence="3 4">130c</strain>
    </source>
</reference>
<evidence type="ECO:0000256" key="2">
    <source>
        <dbReference type="SAM" id="Phobius"/>
    </source>
</evidence>
<organism evidence="3 4">
    <name type="scientific">Stylonychia lemnae</name>
    <name type="common">Ciliate</name>
    <dbReference type="NCBI Taxonomy" id="5949"/>
    <lineage>
        <taxon>Eukaryota</taxon>
        <taxon>Sar</taxon>
        <taxon>Alveolata</taxon>
        <taxon>Ciliophora</taxon>
        <taxon>Intramacronucleata</taxon>
        <taxon>Spirotrichea</taxon>
        <taxon>Stichotrichia</taxon>
        <taxon>Sporadotrichida</taxon>
        <taxon>Oxytrichidae</taxon>
        <taxon>Stylonychinae</taxon>
        <taxon>Stylonychia</taxon>
    </lineage>
</organism>
<dbReference type="Proteomes" id="UP000039865">
    <property type="component" value="Unassembled WGS sequence"/>
</dbReference>
<keyword evidence="2" id="KW-0472">Membrane</keyword>
<gene>
    <name evidence="3" type="primary">Contig10018.g10707</name>
    <name evidence="3" type="ORF">STYLEM_17655</name>
</gene>
<evidence type="ECO:0000256" key="1">
    <source>
        <dbReference type="SAM" id="Coils"/>
    </source>
</evidence>
<dbReference type="Pfam" id="PF08695">
    <property type="entry name" value="Coa1"/>
    <property type="match status" value="1"/>
</dbReference>
<keyword evidence="2" id="KW-1133">Transmembrane helix</keyword>
<accession>A0A078B4T1</accession>
<dbReference type="AlphaFoldDB" id="A0A078B4T1"/>
<keyword evidence="1" id="KW-0175">Coiled coil</keyword>
<dbReference type="InterPro" id="IPR014807">
    <property type="entry name" value="Coa1"/>
</dbReference>
<keyword evidence="4" id="KW-1185">Reference proteome</keyword>
<name>A0A078B4T1_STYLE</name>
<sequence length="399" mass="46835">MLKYIGAGFTLFAVPTSYYGYQRRQKFLQDPIMQRALLNLQKDKRVIDFCGENIKPGWIISKKEQPNDNWVKFDLTVKGLSGKLKTTVIGDYLKHNELQLLESERVQYYQDKQQDEAKMNEKLVELEAKVKASKGKITSEESAAEEKQILEQFKAKQQEYIPVDFDAYSILDKPTLDNLPKIKLQDSIKEEEKIWRISSLTTYVDDETKILILPLPESKRSVKIQDTKYDFKIYEDLIKKHLAKEEELQVNEKVVRFEDKTQEEIQNDIKKKRRTQIQMMNKIRTYQFFIMAAVGFLYIFVYRRFLAGKSVMNSVIYHQTVNYVKASSKIQNVLGQQLQVMNCNGKIWPMKSNVDFDLIVFGSQQKGKIRVQTDYDKSNQKWKINQIDLITRQGTTQIV</sequence>
<dbReference type="EMBL" id="CCKQ01016670">
    <property type="protein sequence ID" value="CDW88533.1"/>
    <property type="molecule type" value="Genomic_DNA"/>
</dbReference>
<evidence type="ECO:0000313" key="4">
    <source>
        <dbReference type="Proteomes" id="UP000039865"/>
    </source>
</evidence>
<dbReference type="OrthoDB" id="310634at2759"/>
<keyword evidence="2" id="KW-0812">Transmembrane</keyword>
<protein>
    <recommendedName>
        <fullName evidence="5">Transmembrane protein</fullName>
    </recommendedName>
</protein>